<dbReference type="EMBL" id="PRLG01000020">
    <property type="protein sequence ID" value="PYY28329.1"/>
    <property type="molecule type" value="Genomic_DNA"/>
</dbReference>
<dbReference type="OrthoDB" id="2664749at2"/>
<evidence type="ECO:0000313" key="3">
    <source>
        <dbReference type="Proteomes" id="UP000247459"/>
    </source>
</evidence>
<evidence type="ECO:0000256" key="1">
    <source>
        <dbReference type="SAM" id="SignalP"/>
    </source>
</evidence>
<protein>
    <submittedName>
        <fullName evidence="2">Uncharacterized protein</fullName>
    </submittedName>
</protein>
<name>A0A2W0CCA7_9BACL</name>
<dbReference type="RefSeq" id="WP_110820974.1">
    <property type="nucleotide sequence ID" value="NZ_PRLG01000020.1"/>
</dbReference>
<comment type="caution">
    <text evidence="2">The sequence shown here is derived from an EMBL/GenBank/DDBJ whole genome shotgun (WGS) entry which is preliminary data.</text>
</comment>
<accession>A0A2W0CCA7</accession>
<feature type="signal peptide" evidence="1">
    <location>
        <begin position="1"/>
        <end position="24"/>
    </location>
</feature>
<evidence type="ECO:0000313" key="2">
    <source>
        <dbReference type="EMBL" id="PYY28329.1"/>
    </source>
</evidence>
<gene>
    <name evidence="2" type="ORF">PIL02S_03480</name>
</gene>
<dbReference type="AlphaFoldDB" id="A0A2W0CCA7"/>
<organism evidence="2 3">
    <name type="scientific">Paenibacillus illinoisensis</name>
    <dbReference type="NCBI Taxonomy" id="59845"/>
    <lineage>
        <taxon>Bacteria</taxon>
        <taxon>Bacillati</taxon>
        <taxon>Bacillota</taxon>
        <taxon>Bacilli</taxon>
        <taxon>Bacillales</taxon>
        <taxon>Paenibacillaceae</taxon>
        <taxon>Paenibacillus</taxon>
    </lineage>
</organism>
<sequence length="114" mass="13025">MKKLTLMIMFVIVSLTMINNTALASGVEQVPKQATLKIEKVYFMKGSGYYVAHSVKDENGRFWVLQVTDISITKEDKRLTQALRNQYQGKQVIVSYNDPANENEETEIHSIKVK</sequence>
<keyword evidence="1" id="KW-0732">Signal</keyword>
<proteinExistence type="predicted"/>
<reference evidence="2 3" key="1">
    <citation type="submission" date="2018-01" db="EMBL/GenBank/DDBJ databases">
        <title>Genome sequence of the PGP bacterium Paenibacillus illinoisensis E3.</title>
        <authorList>
            <person name="Rolli E."/>
            <person name="Marasco R."/>
            <person name="Bessem C."/>
            <person name="Michoud G."/>
            <person name="Gaiarsa S."/>
            <person name="Borin S."/>
            <person name="Daffonchio D."/>
        </authorList>
    </citation>
    <scope>NUCLEOTIDE SEQUENCE [LARGE SCALE GENOMIC DNA]</scope>
    <source>
        <strain evidence="2 3">E3</strain>
    </source>
</reference>
<feature type="chain" id="PRO_5016167970" evidence="1">
    <location>
        <begin position="25"/>
        <end position="114"/>
    </location>
</feature>
<dbReference type="Proteomes" id="UP000247459">
    <property type="component" value="Unassembled WGS sequence"/>
</dbReference>